<reference evidence="10 11" key="1">
    <citation type="submission" date="2018-06" db="EMBL/GenBank/DDBJ databases">
        <title>Carbapenemase-producing Enterobacteriaceae present in wastewater treatment plant effluent and nearby surface waters in the US.</title>
        <authorList>
            <person name="Mathys D.A."/>
            <person name="Mollenkopf D.F."/>
            <person name="Feicht S.M."/>
            <person name="Adams R.J."/>
            <person name="Albers A.L."/>
            <person name="Stuever D.M."/>
            <person name="Daniels J.B."/>
            <person name="Wittum T.E."/>
        </authorList>
    </citation>
    <scope>NUCLEOTIDE SEQUENCE [LARGE SCALE GENOMIC DNA]</scope>
    <source>
        <strain evidence="10 11">GEO_47_Down_B</strain>
    </source>
</reference>
<dbReference type="CDD" id="cd03262">
    <property type="entry name" value="ABC_HisP_GlnQ"/>
    <property type="match status" value="1"/>
</dbReference>
<dbReference type="GO" id="GO:0015424">
    <property type="term" value="F:ABC-type amino acid transporter activity"/>
    <property type="evidence" value="ECO:0007669"/>
    <property type="project" value="InterPro"/>
</dbReference>
<evidence type="ECO:0000256" key="7">
    <source>
        <dbReference type="ARBA" id="ARBA00022970"/>
    </source>
</evidence>
<comment type="subcellular location">
    <subcellularLocation>
        <location evidence="1">Cell inner membrane</location>
        <topology evidence="1">Peripheral membrane protein</topology>
    </subcellularLocation>
</comment>
<dbReference type="SMART" id="SM00382">
    <property type="entry name" value="AAA"/>
    <property type="match status" value="1"/>
</dbReference>
<keyword evidence="7" id="KW-0029">Amino-acid transport</keyword>
<keyword evidence="3" id="KW-0813">Transport</keyword>
<dbReference type="GO" id="GO:0016887">
    <property type="term" value="F:ATP hydrolysis activity"/>
    <property type="evidence" value="ECO:0007669"/>
    <property type="project" value="InterPro"/>
</dbReference>
<dbReference type="InterPro" id="IPR050086">
    <property type="entry name" value="MetN_ABC_transporter-like"/>
</dbReference>
<evidence type="ECO:0000259" key="9">
    <source>
        <dbReference type="PROSITE" id="PS50893"/>
    </source>
</evidence>
<dbReference type="InterPro" id="IPR030679">
    <property type="entry name" value="ABC_ATPase_HisP-typ"/>
</dbReference>
<dbReference type="Pfam" id="PF00005">
    <property type="entry name" value="ABC_tran"/>
    <property type="match status" value="1"/>
</dbReference>
<keyword evidence="6 10" id="KW-0067">ATP-binding</keyword>
<dbReference type="PROSITE" id="PS00211">
    <property type="entry name" value="ABC_TRANSPORTER_1"/>
    <property type="match status" value="1"/>
</dbReference>
<dbReference type="EMBL" id="QKOX01000042">
    <property type="protein sequence ID" value="RWT16101.1"/>
    <property type="molecule type" value="Genomic_DNA"/>
</dbReference>
<keyword evidence="8" id="KW-0472">Membrane</keyword>
<accession>A0A443VF90</accession>
<evidence type="ECO:0000256" key="8">
    <source>
        <dbReference type="ARBA" id="ARBA00023136"/>
    </source>
</evidence>
<evidence type="ECO:0000256" key="6">
    <source>
        <dbReference type="ARBA" id="ARBA00022840"/>
    </source>
</evidence>
<dbReference type="PANTHER" id="PTHR43166">
    <property type="entry name" value="AMINO ACID IMPORT ATP-BINDING PROTEIN"/>
    <property type="match status" value="1"/>
</dbReference>
<evidence type="ECO:0000313" key="11">
    <source>
        <dbReference type="Proteomes" id="UP000288843"/>
    </source>
</evidence>
<evidence type="ECO:0000256" key="1">
    <source>
        <dbReference type="ARBA" id="ARBA00004417"/>
    </source>
</evidence>
<evidence type="ECO:0000313" key="10">
    <source>
        <dbReference type="EMBL" id="RWT16101.1"/>
    </source>
</evidence>
<dbReference type="PROSITE" id="PS50893">
    <property type="entry name" value="ABC_TRANSPORTER_2"/>
    <property type="match status" value="1"/>
</dbReference>
<protein>
    <submittedName>
        <fullName evidence="10">Amino acid ABC transporter ATP-binding protein</fullName>
    </submittedName>
</protein>
<dbReference type="GO" id="GO:0005524">
    <property type="term" value="F:ATP binding"/>
    <property type="evidence" value="ECO:0007669"/>
    <property type="project" value="UniProtKB-KW"/>
</dbReference>
<evidence type="ECO:0000256" key="4">
    <source>
        <dbReference type="ARBA" id="ARBA00022475"/>
    </source>
</evidence>
<dbReference type="SUPFAM" id="SSF52540">
    <property type="entry name" value="P-loop containing nucleoside triphosphate hydrolases"/>
    <property type="match status" value="1"/>
</dbReference>
<comment type="similarity">
    <text evidence="2">Belongs to the ABC transporter superfamily.</text>
</comment>
<keyword evidence="5" id="KW-0547">Nucleotide-binding</keyword>
<evidence type="ECO:0000256" key="5">
    <source>
        <dbReference type="ARBA" id="ARBA00022741"/>
    </source>
</evidence>
<dbReference type="PANTHER" id="PTHR43166:SF9">
    <property type="entry name" value="GLUTAMATE_ASPARTATE IMPORT ATP-BINDING PROTEIN GLTL"/>
    <property type="match status" value="1"/>
</dbReference>
<dbReference type="InterPro" id="IPR003439">
    <property type="entry name" value="ABC_transporter-like_ATP-bd"/>
</dbReference>
<gene>
    <name evidence="10" type="ORF">DN603_26835</name>
</gene>
<sequence length="258" mass="28609">MQVNISPAISVRGLSKDYDGVEILRDISFDVPKGSTTCLLGPSGSGKSTLLRCLNWLEVPARGTITISGQPMGRIGEGPHAKYLTRKELMIARGRIGTVFQNFALWPHLTVLENVMEAPLYVHRRSRTEVERESFELLETVGLANKAGVYPHQLSGGQKQRVAIARALAIHPELLLFDEPTSALDPEMVNEVLSVMRGLAAKGLTMVVVTHEMDFARNVANEIIFLDEGKLVETGHPDRFFSNPRTERAQRFLTRLHG</sequence>
<comment type="caution">
    <text evidence="10">The sequence shown here is derived from an EMBL/GenBank/DDBJ whole genome shotgun (WGS) entry which is preliminary data.</text>
</comment>
<dbReference type="InterPro" id="IPR017871">
    <property type="entry name" value="ABC_transporter-like_CS"/>
</dbReference>
<dbReference type="InterPro" id="IPR027417">
    <property type="entry name" value="P-loop_NTPase"/>
</dbReference>
<keyword evidence="4" id="KW-1003">Cell membrane</keyword>
<name>A0A443VF90_RAOPL</name>
<dbReference type="Gene3D" id="3.40.50.300">
    <property type="entry name" value="P-loop containing nucleotide triphosphate hydrolases"/>
    <property type="match status" value="1"/>
</dbReference>
<evidence type="ECO:0000256" key="3">
    <source>
        <dbReference type="ARBA" id="ARBA00022448"/>
    </source>
</evidence>
<dbReference type="RefSeq" id="WP_128320248.1">
    <property type="nucleotide sequence ID" value="NZ_QKOX01000042.1"/>
</dbReference>
<organism evidence="10 11">
    <name type="scientific">Raoultella planticola</name>
    <name type="common">Klebsiella planticola</name>
    <dbReference type="NCBI Taxonomy" id="575"/>
    <lineage>
        <taxon>Bacteria</taxon>
        <taxon>Pseudomonadati</taxon>
        <taxon>Pseudomonadota</taxon>
        <taxon>Gammaproteobacteria</taxon>
        <taxon>Enterobacterales</taxon>
        <taxon>Enterobacteriaceae</taxon>
        <taxon>Klebsiella/Raoultella group</taxon>
        <taxon>Raoultella</taxon>
    </lineage>
</organism>
<dbReference type="Proteomes" id="UP000288843">
    <property type="component" value="Unassembled WGS sequence"/>
</dbReference>
<dbReference type="GO" id="GO:0005886">
    <property type="term" value="C:plasma membrane"/>
    <property type="evidence" value="ECO:0007669"/>
    <property type="project" value="UniProtKB-SubCell"/>
</dbReference>
<feature type="domain" description="ABC transporter" evidence="9">
    <location>
        <begin position="9"/>
        <end position="253"/>
    </location>
</feature>
<proteinExistence type="inferred from homology"/>
<evidence type="ECO:0000256" key="2">
    <source>
        <dbReference type="ARBA" id="ARBA00005417"/>
    </source>
</evidence>
<dbReference type="InterPro" id="IPR003593">
    <property type="entry name" value="AAA+_ATPase"/>
</dbReference>
<dbReference type="PIRSF" id="PIRSF039085">
    <property type="entry name" value="ABC_ATPase_HisP"/>
    <property type="match status" value="1"/>
</dbReference>
<dbReference type="AlphaFoldDB" id="A0A443VF90"/>